<dbReference type="AlphaFoldDB" id="A0AA39NCV8"/>
<evidence type="ECO:0000313" key="3">
    <source>
        <dbReference type="Proteomes" id="UP001175227"/>
    </source>
</evidence>
<feature type="region of interest" description="Disordered" evidence="1">
    <location>
        <begin position="18"/>
        <end position="38"/>
    </location>
</feature>
<evidence type="ECO:0000313" key="2">
    <source>
        <dbReference type="EMBL" id="KAK0463312.1"/>
    </source>
</evidence>
<organism evidence="2 3">
    <name type="scientific">Armillaria novae-zelandiae</name>
    <dbReference type="NCBI Taxonomy" id="153914"/>
    <lineage>
        <taxon>Eukaryota</taxon>
        <taxon>Fungi</taxon>
        <taxon>Dikarya</taxon>
        <taxon>Basidiomycota</taxon>
        <taxon>Agaricomycotina</taxon>
        <taxon>Agaricomycetes</taxon>
        <taxon>Agaricomycetidae</taxon>
        <taxon>Agaricales</taxon>
        <taxon>Marasmiineae</taxon>
        <taxon>Physalacriaceae</taxon>
        <taxon>Armillaria</taxon>
    </lineage>
</organism>
<protein>
    <submittedName>
        <fullName evidence="2">Uncharacterized protein</fullName>
    </submittedName>
</protein>
<dbReference type="Proteomes" id="UP001175227">
    <property type="component" value="Unassembled WGS sequence"/>
</dbReference>
<dbReference type="EMBL" id="JAUEPR010000117">
    <property type="protein sequence ID" value="KAK0463312.1"/>
    <property type="molecule type" value="Genomic_DNA"/>
</dbReference>
<keyword evidence="3" id="KW-1185">Reference proteome</keyword>
<name>A0AA39NCV8_9AGAR</name>
<evidence type="ECO:0000256" key="1">
    <source>
        <dbReference type="SAM" id="MobiDB-lite"/>
    </source>
</evidence>
<reference evidence="2" key="1">
    <citation type="submission" date="2023-06" db="EMBL/GenBank/DDBJ databases">
        <authorList>
            <consortium name="Lawrence Berkeley National Laboratory"/>
            <person name="Ahrendt S."/>
            <person name="Sahu N."/>
            <person name="Indic B."/>
            <person name="Wong-Bajracharya J."/>
            <person name="Merenyi Z."/>
            <person name="Ke H.-M."/>
            <person name="Monk M."/>
            <person name="Kocsube S."/>
            <person name="Drula E."/>
            <person name="Lipzen A."/>
            <person name="Balint B."/>
            <person name="Henrissat B."/>
            <person name="Andreopoulos B."/>
            <person name="Martin F.M."/>
            <person name="Harder C.B."/>
            <person name="Rigling D."/>
            <person name="Ford K.L."/>
            <person name="Foster G.D."/>
            <person name="Pangilinan J."/>
            <person name="Papanicolaou A."/>
            <person name="Barry K."/>
            <person name="LaButti K."/>
            <person name="Viragh M."/>
            <person name="Koriabine M."/>
            <person name="Yan M."/>
            <person name="Riley R."/>
            <person name="Champramary S."/>
            <person name="Plett K.L."/>
            <person name="Tsai I.J."/>
            <person name="Slot J."/>
            <person name="Sipos G."/>
            <person name="Plett J."/>
            <person name="Nagy L.G."/>
            <person name="Grigoriev I.V."/>
        </authorList>
    </citation>
    <scope>NUCLEOTIDE SEQUENCE</scope>
    <source>
        <strain evidence="2">ICMP 16352</strain>
    </source>
</reference>
<accession>A0AA39NCV8</accession>
<comment type="caution">
    <text evidence="2">The sequence shown here is derived from an EMBL/GenBank/DDBJ whole genome shotgun (WGS) entry which is preliminary data.</text>
</comment>
<proteinExistence type="predicted"/>
<gene>
    <name evidence="2" type="ORF">IW261DRAFT_1427864</name>
</gene>
<sequence length="176" mass="19679">MYKYHCVARWLVFTSPQYTQDSESRNNHSGSQQPNLSWEATHFLPGNDSATSLSLTNQAYGKLLHFEERTDRNGSALASERQALECHQDGQSMGTEQLTLEVSVSDGSDGTVDTSTTAQIRRWRASISETMDSAVDQGLESKIALIVELRERRNEARRAAIALWAAKVYAEQDQPI</sequence>